<organism evidence="1 2">
    <name type="scientific">Phyllobacterium zundukense</name>
    <dbReference type="NCBI Taxonomy" id="1867719"/>
    <lineage>
        <taxon>Bacteria</taxon>
        <taxon>Pseudomonadati</taxon>
        <taxon>Pseudomonadota</taxon>
        <taxon>Alphaproteobacteria</taxon>
        <taxon>Hyphomicrobiales</taxon>
        <taxon>Phyllobacteriaceae</taxon>
        <taxon>Phyllobacterium</taxon>
    </lineage>
</organism>
<dbReference type="EMBL" id="CP104970">
    <property type="protein sequence ID" value="UXN57371.1"/>
    <property type="molecule type" value="Genomic_DNA"/>
</dbReference>
<keyword evidence="2" id="KW-1185">Reference proteome</keyword>
<dbReference type="Proteomes" id="UP001061991">
    <property type="component" value="Plasmid p_unnamed3"/>
</dbReference>
<evidence type="ECO:0000313" key="2">
    <source>
        <dbReference type="Proteomes" id="UP001061991"/>
    </source>
</evidence>
<reference evidence="1" key="1">
    <citation type="submission" date="2022-09" db="EMBL/GenBank/DDBJ databases">
        <title>Interaction between co-microsymbionts with complementary sets of symbiotic genes in legume-rhizobium systems.</title>
        <authorList>
            <person name="Safronova V."/>
            <person name="Sazanova A."/>
            <person name="Afonin A."/>
            <person name="Chirak E."/>
        </authorList>
    </citation>
    <scope>NUCLEOTIDE SEQUENCE</scope>
    <source>
        <strain evidence="1">A18/3m</strain>
    </source>
</reference>
<sequence>MNEAVRIFENRIIENLKAKGHSELTAAHINLTRNLDEDGTRLTELARRASLTKQSMSELVDQVERTGLIEKRQDPADGRAKLVCFTDRGFIWLEAFHQSLEVAENEMRDQLGPAMVDLMVEALGKYVECQINKEGDQAD</sequence>
<keyword evidence="1" id="KW-0614">Plasmid</keyword>
<accession>A0ACD4CUV7</accession>
<geneLocation type="plasmid" evidence="1 2">
    <name>p_unnamed3</name>
</geneLocation>
<evidence type="ECO:0000313" key="1">
    <source>
        <dbReference type="EMBL" id="UXN57371.1"/>
    </source>
</evidence>
<proteinExistence type="predicted"/>
<name>A0ACD4CUV7_9HYPH</name>
<gene>
    <name evidence="1" type="ORF">N8E88_03160</name>
</gene>
<protein>
    <submittedName>
        <fullName evidence="1">MarR family transcriptional regulator</fullName>
    </submittedName>
</protein>